<dbReference type="InterPro" id="IPR024930">
    <property type="entry name" value="Skp_dom_sf"/>
</dbReference>
<comment type="caution">
    <text evidence="6">The sequence shown here is derived from an EMBL/GenBank/DDBJ whole genome shotgun (WGS) entry which is preliminary data.</text>
</comment>
<feature type="region of interest" description="Disordered" evidence="4">
    <location>
        <begin position="245"/>
        <end position="313"/>
    </location>
</feature>
<dbReference type="AlphaFoldDB" id="A0A5D0HTG7"/>
<feature type="chain" id="PRO_5022974402" evidence="5">
    <location>
        <begin position="21"/>
        <end position="337"/>
    </location>
</feature>
<dbReference type="PANTHER" id="PTHR35089:SF1">
    <property type="entry name" value="CHAPERONE PROTEIN SKP"/>
    <property type="match status" value="1"/>
</dbReference>
<evidence type="ECO:0000256" key="1">
    <source>
        <dbReference type="ARBA" id="ARBA00009091"/>
    </source>
</evidence>
<feature type="compositionally biased region" description="Basic and acidic residues" evidence="4">
    <location>
        <begin position="267"/>
        <end position="313"/>
    </location>
</feature>
<proteinExistence type="inferred from homology"/>
<dbReference type="EMBL" id="VSDQ01000679">
    <property type="protein sequence ID" value="TYA74586.1"/>
    <property type="molecule type" value="Genomic_DNA"/>
</dbReference>
<feature type="region of interest" description="Disordered" evidence="4">
    <location>
        <begin position="175"/>
        <end position="195"/>
    </location>
</feature>
<sequence>MQNKVLFLLIIVLLSLSLNAQRGVRVAYIDTEYILENVPEYQEALTQLNQKADKWKNEIQVKLSAVEQKRKDLSNEKALLTKELIEEREEDIYFEEKEILDYQQKRFGPNGDLFIQQKQLMQPVQDQIFAAVQDIATNRKYDFIFDKSANGTMLFSNKALDVSETVIRSITRTAKRKQAQSKAEKKAAKDEDLVPEVNLEQEARAKALEEKKKERESAIEKARQERLAIREAKVKAAEEKRQKVLEEREKAKQAKLNARNKSAEGTANKEADTKKETEGKTETKTREQLLEENRQKKLAEREARKKALEEKKKKILEERQKALEDKKKARDSINNKN</sequence>
<dbReference type="Pfam" id="PF03938">
    <property type="entry name" value="OmpH"/>
    <property type="match status" value="1"/>
</dbReference>
<dbReference type="GO" id="GO:0050821">
    <property type="term" value="P:protein stabilization"/>
    <property type="evidence" value="ECO:0007669"/>
    <property type="project" value="TreeGrafter"/>
</dbReference>
<feature type="coiled-coil region" evidence="3">
    <location>
        <begin position="38"/>
        <end position="90"/>
    </location>
</feature>
<evidence type="ECO:0000313" key="6">
    <source>
        <dbReference type="EMBL" id="TYA74586.1"/>
    </source>
</evidence>
<protein>
    <submittedName>
        <fullName evidence="6">OmpH family outer membrane protein</fullName>
    </submittedName>
</protein>
<dbReference type="OrthoDB" id="9788552at2"/>
<gene>
    <name evidence="6" type="ORF">FUA24_14810</name>
</gene>
<dbReference type="GO" id="GO:0005829">
    <property type="term" value="C:cytosol"/>
    <property type="evidence" value="ECO:0007669"/>
    <property type="project" value="TreeGrafter"/>
</dbReference>
<dbReference type="PANTHER" id="PTHR35089">
    <property type="entry name" value="CHAPERONE PROTEIN SKP"/>
    <property type="match status" value="1"/>
</dbReference>
<dbReference type="SUPFAM" id="SSF111384">
    <property type="entry name" value="OmpH-like"/>
    <property type="match status" value="1"/>
</dbReference>
<feature type="compositionally biased region" description="Basic and acidic residues" evidence="4">
    <location>
        <begin position="182"/>
        <end position="192"/>
    </location>
</feature>
<evidence type="ECO:0000256" key="4">
    <source>
        <dbReference type="SAM" id="MobiDB-lite"/>
    </source>
</evidence>
<accession>A0A5D0HTG7</accession>
<evidence type="ECO:0000313" key="7">
    <source>
        <dbReference type="Proteomes" id="UP000323930"/>
    </source>
</evidence>
<dbReference type="RefSeq" id="WP_148543667.1">
    <property type="nucleotide sequence ID" value="NZ_VSDQ01000679.1"/>
</dbReference>
<organism evidence="6 7">
    <name type="scientific">Seonamhaeicola marinus</name>
    <dbReference type="NCBI Taxonomy" id="1912246"/>
    <lineage>
        <taxon>Bacteria</taxon>
        <taxon>Pseudomonadati</taxon>
        <taxon>Bacteroidota</taxon>
        <taxon>Flavobacteriia</taxon>
        <taxon>Flavobacteriales</taxon>
        <taxon>Flavobacteriaceae</taxon>
    </lineage>
</organism>
<evidence type="ECO:0000256" key="5">
    <source>
        <dbReference type="SAM" id="SignalP"/>
    </source>
</evidence>
<feature type="signal peptide" evidence="5">
    <location>
        <begin position="1"/>
        <end position="20"/>
    </location>
</feature>
<keyword evidence="3" id="KW-0175">Coiled coil</keyword>
<dbReference type="GO" id="GO:0051082">
    <property type="term" value="F:unfolded protein binding"/>
    <property type="evidence" value="ECO:0007669"/>
    <property type="project" value="InterPro"/>
</dbReference>
<comment type="similarity">
    <text evidence="1">Belongs to the Skp family.</text>
</comment>
<keyword evidence="2 5" id="KW-0732">Signal</keyword>
<evidence type="ECO:0000256" key="2">
    <source>
        <dbReference type="ARBA" id="ARBA00022729"/>
    </source>
</evidence>
<dbReference type="InterPro" id="IPR005632">
    <property type="entry name" value="Chaperone_Skp"/>
</dbReference>
<evidence type="ECO:0000256" key="3">
    <source>
        <dbReference type="SAM" id="Coils"/>
    </source>
</evidence>
<dbReference type="SMART" id="SM00935">
    <property type="entry name" value="OmpH"/>
    <property type="match status" value="1"/>
</dbReference>
<dbReference type="Proteomes" id="UP000323930">
    <property type="component" value="Unassembled WGS sequence"/>
</dbReference>
<keyword evidence="7" id="KW-1185">Reference proteome</keyword>
<name>A0A5D0HTG7_9FLAO</name>
<reference evidence="6 7" key="1">
    <citation type="submission" date="2019-08" db="EMBL/GenBank/DDBJ databases">
        <title>Seonamhaeicola sediminis sp. nov., isolated from marine sediment.</title>
        <authorList>
            <person name="Cao W.R."/>
        </authorList>
    </citation>
    <scope>NUCLEOTIDE SEQUENCE [LARGE SCALE GENOMIC DNA]</scope>
    <source>
        <strain evidence="6 7">B011</strain>
    </source>
</reference>
<dbReference type="Gene3D" id="3.30.910.20">
    <property type="entry name" value="Skp domain"/>
    <property type="match status" value="1"/>
</dbReference>